<dbReference type="PANTHER" id="PTHR43877">
    <property type="entry name" value="AMINOALKYLPHOSPHONATE N-ACETYLTRANSFERASE-RELATED-RELATED"/>
    <property type="match status" value="1"/>
</dbReference>
<dbReference type="PANTHER" id="PTHR43877:SF1">
    <property type="entry name" value="ACETYLTRANSFERASE"/>
    <property type="match status" value="1"/>
</dbReference>
<gene>
    <name evidence="4" type="ORF">ACFQDI_18315</name>
</gene>
<dbReference type="InterPro" id="IPR016181">
    <property type="entry name" value="Acyl_CoA_acyltransferase"/>
</dbReference>
<sequence length="152" mass="16762">MSTQSFQIRSFDAADEAAVIALWEVCGLVVPQNAPAADIARKLQVNPEWFLVGEVEGSVVATCMAGYEGHRGWINYLAVHPDLRRQGLARQMMEHAEKLLREAGCPKINLQVRKSNSAVIAFYESLGFGVDDVVSLGKRLVKDSPRHETPVD</sequence>
<dbReference type="Gene3D" id="3.40.630.30">
    <property type="match status" value="1"/>
</dbReference>
<keyword evidence="5" id="KW-1185">Reference proteome</keyword>
<name>A0ABW0KVV5_9BACT</name>
<comment type="caution">
    <text evidence="4">The sequence shown here is derived from an EMBL/GenBank/DDBJ whole genome shotgun (WGS) entry which is preliminary data.</text>
</comment>
<dbReference type="EMBL" id="JBHSMQ010000007">
    <property type="protein sequence ID" value="MFC5456827.1"/>
    <property type="molecule type" value="Genomic_DNA"/>
</dbReference>
<evidence type="ECO:0000259" key="3">
    <source>
        <dbReference type="PROSITE" id="PS51186"/>
    </source>
</evidence>
<dbReference type="SUPFAM" id="SSF55729">
    <property type="entry name" value="Acyl-CoA N-acyltransferases (Nat)"/>
    <property type="match status" value="1"/>
</dbReference>
<dbReference type="NCBIfam" id="NF002959">
    <property type="entry name" value="PRK03624.1"/>
    <property type="match status" value="1"/>
</dbReference>
<evidence type="ECO:0000256" key="1">
    <source>
        <dbReference type="ARBA" id="ARBA00022679"/>
    </source>
</evidence>
<proteinExistence type="predicted"/>
<dbReference type="EC" id="2.3.1.-" evidence="4"/>
<keyword evidence="2 4" id="KW-0012">Acyltransferase</keyword>
<reference evidence="5" key="1">
    <citation type="journal article" date="2019" name="Int. J. Syst. Evol. Microbiol.">
        <title>The Global Catalogue of Microorganisms (GCM) 10K type strain sequencing project: providing services to taxonomists for standard genome sequencing and annotation.</title>
        <authorList>
            <consortium name="The Broad Institute Genomics Platform"/>
            <consortium name="The Broad Institute Genome Sequencing Center for Infectious Disease"/>
            <person name="Wu L."/>
            <person name="Ma J."/>
        </authorList>
    </citation>
    <scope>NUCLEOTIDE SEQUENCE [LARGE SCALE GENOMIC DNA]</scope>
    <source>
        <strain evidence="5">CGMCC 4.1469</strain>
    </source>
</reference>
<feature type="domain" description="N-acetyltransferase" evidence="3">
    <location>
        <begin position="6"/>
        <end position="145"/>
    </location>
</feature>
<accession>A0ABW0KVV5</accession>
<dbReference type="GO" id="GO:0016746">
    <property type="term" value="F:acyltransferase activity"/>
    <property type="evidence" value="ECO:0007669"/>
    <property type="project" value="UniProtKB-KW"/>
</dbReference>
<organism evidence="4 5">
    <name type="scientific">Prosthecobacter fluviatilis</name>
    <dbReference type="NCBI Taxonomy" id="445931"/>
    <lineage>
        <taxon>Bacteria</taxon>
        <taxon>Pseudomonadati</taxon>
        <taxon>Verrucomicrobiota</taxon>
        <taxon>Verrucomicrobiia</taxon>
        <taxon>Verrucomicrobiales</taxon>
        <taxon>Verrucomicrobiaceae</taxon>
        <taxon>Prosthecobacter</taxon>
    </lineage>
</organism>
<dbReference type="Proteomes" id="UP001596052">
    <property type="component" value="Unassembled WGS sequence"/>
</dbReference>
<evidence type="ECO:0000313" key="5">
    <source>
        <dbReference type="Proteomes" id="UP001596052"/>
    </source>
</evidence>
<protein>
    <submittedName>
        <fullName evidence="4">GNAT family acetyltransferase</fullName>
        <ecNumber evidence="4">2.3.1.-</ecNumber>
    </submittedName>
</protein>
<dbReference type="CDD" id="cd04301">
    <property type="entry name" value="NAT_SF"/>
    <property type="match status" value="1"/>
</dbReference>
<evidence type="ECO:0000313" key="4">
    <source>
        <dbReference type="EMBL" id="MFC5456827.1"/>
    </source>
</evidence>
<dbReference type="InterPro" id="IPR000182">
    <property type="entry name" value="GNAT_dom"/>
</dbReference>
<dbReference type="InterPro" id="IPR050832">
    <property type="entry name" value="Bact_Acetyltransf"/>
</dbReference>
<evidence type="ECO:0000256" key="2">
    <source>
        <dbReference type="ARBA" id="ARBA00023315"/>
    </source>
</evidence>
<dbReference type="PROSITE" id="PS51186">
    <property type="entry name" value="GNAT"/>
    <property type="match status" value="1"/>
</dbReference>
<keyword evidence="1 4" id="KW-0808">Transferase</keyword>
<dbReference type="RefSeq" id="WP_377169474.1">
    <property type="nucleotide sequence ID" value="NZ_JBHSMQ010000007.1"/>
</dbReference>
<dbReference type="Pfam" id="PF00583">
    <property type="entry name" value="Acetyltransf_1"/>
    <property type="match status" value="1"/>
</dbReference>